<dbReference type="GO" id="GO:0005886">
    <property type="term" value="C:plasma membrane"/>
    <property type="evidence" value="ECO:0007669"/>
    <property type="project" value="UniProtKB-SubCell"/>
</dbReference>
<proteinExistence type="inferred from homology"/>
<name>A0ABD2QV59_9SOLN</name>
<dbReference type="Proteomes" id="UP001627284">
    <property type="component" value="Unassembled WGS sequence"/>
</dbReference>
<accession>A0ABD2QV59</accession>
<sequence>MVMSLFFFYSFLCFVFLISECFSSSFDHHLCSPTEASSLLQFKQSFQIMSKEYFSYWYGGDCFPKTKSWNESRDCCSWDGVTCDFLNGHVIGLDLSCSLLAGSIHPNSSLFQLLHLQTLNLAYNYFDDSSIPHNIGQLMNLRHLNFSHSHFDGKIPTEISYLSNLVSLDLSSEFYELELDERTFETMLHNFTNLELLALPLGDISSPIPVSIHPNSSLFQLHHLHTLNLDNNYSNPSSIPNGIGRLRNLRHLKLSGFDGKIPTEISNLSNLVSLDLSKGNELQLDERTFETMLHNFKNLELLSLFNVNISSPMPVNISSSLRYLDLGDTNLLGVLPQSFLLLPNSLETLRLSGNPLLKGVFPKTHRSNTLLMELDISGTGISGELPDSIGTFSSLNILNLQGCQFSGSIPDSIGNLTQITALVLSYNHFTGHIPSTISKLKHLTRLDLSDNSFSGEIPDSIGNLTQITALVLSYNHFTGHIPSTISKLKHLTRLDLSNNKIRGQIPDWFSGMRWDSLQFLNLSHNSLTGHLPQFRYDNLQFLDLKFNYLQGPLALSICNMRKLFLLDLSHNYFSDSVPHCLGSMASLTVLDLRRNNFTGSLPPLCAQHTSLSTIVVNGNRFEGPVPVSLLKCNSLEVLDVGNNAINDTFPSWLGTLEYLQVLILKSNKFHGPISTCQTKFCFPKLRIFDLSRNDFSGSLPAKVFGNFKAMIKLDDQDTREIRYMESVRNMSFDASYEDSVSLVIKGQDIELQRISTIMTTIDLSSNHFEGVIPKTLKDLSSLWLLNLSHNNLIGDIPMELGQLNTLEALDLSWNRLTGKIPKELTRMNFLAFLNLSQNHLVGPIPHGLQFNTFENDSYGSNLDLCGPPLSKQCGTSDSSHVPQPLESEEDESNSYFFSGFTWESVVIGYSFGLVVGIVMWSLMFKYRKPKWFVEFFDGLMPHKRRRPKKRAQRRRT</sequence>
<evidence type="ECO:0000256" key="4">
    <source>
        <dbReference type="ARBA" id="ARBA00022614"/>
    </source>
</evidence>
<evidence type="ECO:0000256" key="8">
    <source>
        <dbReference type="ARBA" id="ARBA00022989"/>
    </source>
</evidence>
<dbReference type="InterPro" id="IPR055414">
    <property type="entry name" value="LRR_R13L4/SHOC2-like"/>
</dbReference>
<keyword evidence="9 11" id="KW-0472">Membrane</keyword>
<evidence type="ECO:0000256" key="7">
    <source>
        <dbReference type="ARBA" id="ARBA00022737"/>
    </source>
</evidence>
<dbReference type="InterPro" id="IPR001611">
    <property type="entry name" value="Leu-rich_rpt"/>
</dbReference>
<comment type="similarity">
    <text evidence="2">Belongs to the RLP family.</text>
</comment>
<keyword evidence="5 11" id="KW-0812">Transmembrane</keyword>
<feature type="chain" id="PRO_5044842606" description="Leucine-rich repeat-containing N-terminal plant-type domain-containing protein" evidence="12">
    <location>
        <begin position="24"/>
        <end position="956"/>
    </location>
</feature>
<dbReference type="SUPFAM" id="SSF52058">
    <property type="entry name" value="L domain-like"/>
    <property type="match status" value="1"/>
</dbReference>
<reference evidence="15 16" key="1">
    <citation type="submission" date="2024-05" db="EMBL/GenBank/DDBJ databases">
        <title>De novo assembly of an allotetraploid wild potato.</title>
        <authorList>
            <person name="Hosaka A.J."/>
        </authorList>
    </citation>
    <scope>NUCLEOTIDE SEQUENCE [LARGE SCALE GENOMIC DNA]</scope>
    <source>
        <tissue evidence="15">Young leaves</tissue>
    </source>
</reference>
<gene>
    <name evidence="15" type="ORF">AABB24_040257</name>
</gene>
<evidence type="ECO:0000256" key="10">
    <source>
        <dbReference type="ARBA" id="ARBA00023180"/>
    </source>
</evidence>
<evidence type="ECO:0000256" key="11">
    <source>
        <dbReference type="SAM" id="Phobius"/>
    </source>
</evidence>
<keyword evidence="3" id="KW-1003">Cell membrane</keyword>
<comment type="subcellular location">
    <subcellularLocation>
        <location evidence="1">Cell membrane</location>
        <topology evidence="1">Single-pass type I membrane protein</topology>
    </subcellularLocation>
</comment>
<dbReference type="Pfam" id="PF08263">
    <property type="entry name" value="LRRNT_2"/>
    <property type="match status" value="1"/>
</dbReference>
<organism evidence="15 16">
    <name type="scientific">Solanum stoloniferum</name>
    <dbReference type="NCBI Taxonomy" id="62892"/>
    <lineage>
        <taxon>Eukaryota</taxon>
        <taxon>Viridiplantae</taxon>
        <taxon>Streptophyta</taxon>
        <taxon>Embryophyta</taxon>
        <taxon>Tracheophyta</taxon>
        <taxon>Spermatophyta</taxon>
        <taxon>Magnoliopsida</taxon>
        <taxon>eudicotyledons</taxon>
        <taxon>Gunneridae</taxon>
        <taxon>Pentapetalae</taxon>
        <taxon>asterids</taxon>
        <taxon>lamiids</taxon>
        <taxon>Solanales</taxon>
        <taxon>Solanaceae</taxon>
        <taxon>Solanoideae</taxon>
        <taxon>Solaneae</taxon>
        <taxon>Solanum</taxon>
    </lineage>
</organism>
<dbReference type="FunFam" id="3.80.10.10:FF:000213">
    <property type="entry name" value="Tyrosine-sulfated glycopeptide receptor 1"/>
    <property type="match status" value="1"/>
</dbReference>
<dbReference type="Gene3D" id="3.80.10.10">
    <property type="entry name" value="Ribonuclease Inhibitor"/>
    <property type="match status" value="5"/>
</dbReference>
<dbReference type="GO" id="GO:0050832">
    <property type="term" value="P:defense response to fungus"/>
    <property type="evidence" value="ECO:0007669"/>
    <property type="project" value="UniProtKB-ARBA"/>
</dbReference>
<dbReference type="FunFam" id="3.80.10.10:FF:000095">
    <property type="entry name" value="LRR receptor-like serine/threonine-protein kinase GSO1"/>
    <property type="match status" value="1"/>
</dbReference>
<dbReference type="AlphaFoldDB" id="A0ABD2QV59"/>
<feature type="domain" description="Leucine-rich repeat-containing N-terminal plant-type" evidence="13">
    <location>
        <begin position="33"/>
        <end position="84"/>
    </location>
</feature>
<evidence type="ECO:0008006" key="17">
    <source>
        <dbReference type="Google" id="ProtNLM"/>
    </source>
</evidence>
<evidence type="ECO:0000256" key="12">
    <source>
        <dbReference type="SAM" id="SignalP"/>
    </source>
</evidence>
<keyword evidence="8 11" id="KW-1133">Transmembrane helix</keyword>
<dbReference type="Pfam" id="PF23598">
    <property type="entry name" value="LRR_14"/>
    <property type="match status" value="1"/>
</dbReference>
<dbReference type="Pfam" id="PF00560">
    <property type="entry name" value="LRR_1"/>
    <property type="match status" value="9"/>
</dbReference>
<evidence type="ECO:0000259" key="14">
    <source>
        <dbReference type="Pfam" id="PF23598"/>
    </source>
</evidence>
<feature type="transmembrane region" description="Helical" evidence="11">
    <location>
        <begin position="900"/>
        <end position="922"/>
    </location>
</feature>
<evidence type="ECO:0000256" key="9">
    <source>
        <dbReference type="ARBA" id="ARBA00023136"/>
    </source>
</evidence>
<evidence type="ECO:0000256" key="2">
    <source>
        <dbReference type="ARBA" id="ARBA00009592"/>
    </source>
</evidence>
<evidence type="ECO:0000256" key="1">
    <source>
        <dbReference type="ARBA" id="ARBA00004251"/>
    </source>
</evidence>
<dbReference type="PRINTS" id="PR00019">
    <property type="entry name" value="LEURICHRPT"/>
</dbReference>
<dbReference type="InterPro" id="IPR003591">
    <property type="entry name" value="Leu-rich_rpt_typical-subtyp"/>
</dbReference>
<feature type="signal peptide" evidence="12">
    <location>
        <begin position="1"/>
        <end position="23"/>
    </location>
</feature>
<evidence type="ECO:0000313" key="16">
    <source>
        <dbReference type="Proteomes" id="UP001627284"/>
    </source>
</evidence>
<feature type="domain" description="Disease resistance R13L4/SHOC-2-like LRR" evidence="14">
    <location>
        <begin position="388"/>
        <end position="498"/>
    </location>
</feature>
<dbReference type="PANTHER" id="PTHR48061:SF38">
    <property type="entry name" value="SERINE_THREONINE-PROTEIN KINASE BRI1"/>
    <property type="match status" value="1"/>
</dbReference>
<comment type="caution">
    <text evidence="15">The sequence shown here is derived from an EMBL/GenBank/DDBJ whole genome shotgun (WGS) entry which is preliminary data.</text>
</comment>
<keyword evidence="10" id="KW-0325">Glycoprotein</keyword>
<protein>
    <recommendedName>
        <fullName evidence="17">Leucine-rich repeat-containing N-terminal plant-type domain-containing protein</fullName>
    </recommendedName>
</protein>
<evidence type="ECO:0000259" key="13">
    <source>
        <dbReference type="Pfam" id="PF08263"/>
    </source>
</evidence>
<dbReference type="PANTHER" id="PTHR48061">
    <property type="entry name" value="LEUCINE-RICH REPEAT RECEPTOR PROTEIN KINASE EMS1-LIKE-RELATED"/>
    <property type="match status" value="1"/>
</dbReference>
<keyword evidence="7" id="KW-0677">Repeat</keyword>
<keyword evidence="6 12" id="KW-0732">Signal</keyword>
<dbReference type="InterPro" id="IPR046956">
    <property type="entry name" value="RLP23-like"/>
</dbReference>
<dbReference type="SMART" id="SM00369">
    <property type="entry name" value="LRR_TYP"/>
    <property type="match status" value="8"/>
</dbReference>
<evidence type="ECO:0000256" key="6">
    <source>
        <dbReference type="ARBA" id="ARBA00022729"/>
    </source>
</evidence>
<evidence type="ECO:0000313" key="15">
    <source>
        <dbReference type="EMBL" id="KAL3323062.1"/>
    </source>
</evidence>
<dbReference type="InterPro" id="IPR032675">
    <property type="entry name" value="LRR_dom_sf"/>
</dbReference>
<dbReference type="InterPro" id="IPR013210">
    <property type="entry name" value="LRR_N_plant-typ"/>
</dbReference>
<dbReference type="EMBL" id="JBJKTR010000024">
    <property type="protein sequence ID" value="KAL3323062.1"/>
    <property type="molecule type" value="Genomic_DNA"/>
</dbReference>
<keyword evidence="16" id="KW-1185">Reference proteome</keyword>
<keyword evidence="4" id="KW-0433">Leucine-rich repeat</keyword>
<evidence type="ECO:0000256" key="3">
    <source>
        <dbReference type="ARBA" id="ARBA00022475"/>
    </source>
</evidence>
<dbReference type="SUPFAM" id="SSF52047">
    <property type="entry name" value="RNI-like"/>
    <property type="match status" value="1"/>
</dbReference>
<evidence type="ECO:0000256" key="5">
    <source>
        <dbReference type="ARBA" id="ARBA00022692"/>
    </source>
</evidence>
<dbReference type="FunFam" id="3.80.10.10:FF:000383">
    <property type="entry name" value="Leucine-rich repeat receptor protein kinase EMS1"/>
    <property type="match status" value="1"/>
</dbReference>